<keyword evidence="2" id="KW-0812">Transmembrane</keyword>
<feature type="transmembrane region" description="Helical" evidence="2">
    <location>
        <begin position="120"/>
        <end position="138"/>
    </location>
</feature>
<organism evidence="3">
    <name type="scientific">uncultured Nocardioides sp</name>
    <dbReference type="NCBI Taxonomy" id="198441"/>
    <lineage>
        <taxon>Bacteria</taxon>
        <taxon>Bacillati</taxon>
        <taxon>Actinomycetota</taxon>
        <taxon>Actinomycetes</taxon>
        <taxon>Propionibacteriales</taxon>
        <taxon>Nocardioidaceae</taxon>
        <taxon>Nocardioides</taxon>
        <taxon>environmental samples</taxon>
    </lineage>
</organism>
<feature type="region of interest" description="Disordered" evidence="1">
    <location>
        <begin position="1"/>
        <end position="88"/>
    </location>
</feature>
<sequence length="154" mass="16986">MERVSRPDDESHTDSTWRQIVENYGERARLDPEEDPARGPAAADPEPEPDLGPATYGVADEVDDEDPADEVPEVERFRPPEPPPVPIPSTWERRAAWGGVVVAPGLALLLSLLGVQLPRVLGWGLVAWFVGGFLYLVATMPRTPREPWDDGSRV</sequence>
<evidence type="ECO:0000256" key="1">
    <source>
        <dbReference type="SAM" id="MobiDB-lite"/>
    </source>
</evidence>
<feature type="compositionally biased region" description="Basic and acidic residues" evidence="1">
    <location>
        <begin position="24"/>
        <end position="37"/>
    </location>
</feature>
<proteinExistence type="predicted"/>
<evidence type="ECO:0000256" key="2">
    <source>
        <dbReference type="SAM" id="Phobius"/>
    </source>
</evidence>
<gene>
    <name evidence="3" type="ORF">AVDCRST_MAG32-2441</name>
</gene>
<feature type="compositionally biased region" description="Basic and acidic residues" evidence="1">
    <location>
        <begin position="1"/>
        <end position="15"/>
    </location>
</feature>
<protein>
    <submittedName>
        <fullName evidence="3">Uncharacterized protein</fullName>
    </submittedName>
</protein>
<keyword evidence="2" id="KW-1133">Transmembrane helix</keyword>
<feature type="compositionally biased region" description="Acidic residues" evidence="1">
    <location>
        <begin position="60"/>
        <end position="72"/>
    </location>
</feature>
<keyword evidence="2" id="KW-0472">Membrane</keyword>
<name>A0A6J4NS58_9ACTN</name>
<accession>A0A6J4NS58</accession>
<dbReference type="AlphaFoldDB" id="A0A6J4NS58"/>
<evidence type="ECO:0000313" key="3">
    <source>
        <dbReference type="EMBL" id="CAA9394303.1"/>
    </source>
</evidence>
<dbReference type="EMBL" id="CADCUM010000098">
    <property type="protein sequence ID" value="CAA9394303.1"/>
    <property type="molecule type" value="Genomic_DNA"/>
</dbReference>
<reference evidence="3" key="1">
    <citation type="submission" date="2020-02" db="EMBL/GenBank/DDBJ databases">
        <authorList>
            <person name="Meier V. D."/>
        </authorList>
    </citation>
    <scope>NUCLEOTIDE SEQUENCE</scope>
    <source>
        <strain evidence="3">AVDCRST_MAG32</strain>
    </source>
</reference>
<feature type="transmembrane region" description="Helical" evidence="2">
    <location>
        <begin position="95"/>
        <end position="114"/>
    </location>
</feature>